<organism evidence="1 2">
    <name type="scientific">Penicillium atrosanguineum</name>
    <dbReference type="NCBI Taxonomy" id="1132637"/>
    <lineage>
        <taxon>Eukaryota</taxon>
        <taxon>Fungi</taxon>
        <taxon>Dikarya</taxon>
        <taxon>Ascomycota</taxon>
        <taxon>Pezizomycotina</taxon>
        <taxon>Eurotiomycetes</taxon>
        <taxon>Eurotiomycetidae</taxon>
        <taxon>Eurotiales</taxon>
        <taxon>Aspergillaceae</taxon>
        <taxon>Penicillium</taxon>
    </lineage>
</organism>
<gene>
    <name evidence="1" type="ORF">N7476_001615</name>
</gene>
<sequence>MFETTMYNSKPHIQNRMTGEMFELGGSVPNENLTDALEAAVRLTMEDLSILMRNEDDEYYLAASASLFPTGWTVDQRIGWTISRMHEPVPLCLMVADTPWSCRP</sequence>
<reference evidence="1" key="1">
    <citation type="submission" date="2022-12" db="EMBL/GenBank/DDBJ databases">
        <authorList>
            <person name="Petersen C."/>
        </authorList>
    </citation>
    <scope>NUCLEOTIDE SEQUENCE</scope>
    <source>
        <strain evidence="1">IBT 21472</strain>
    </source>
</reference>
<dbReference type="InterPro" id="IPR021848">
    <property type="entry name" value="HODM_asu-like"/>
</dbReference>
<dbReference type="Pfam" id="PF11927">
    <property type="entry name" value="HODM_asu-like"/>
    <property type="match status" value="1"/>
</dbReference>
<accession>A0A9W9UCT3</accession>
<name>A0A9W9UCT3_9EURO</name>
<evidence type="ECO:0000313" key="1">
    <source>
        <dbReference type="EMBL" id="KAJ5331832.1"/>
    </source>
</evidence>
<protein>
    <submittedName>
        <fullName evidence="1">Uncharacterized protein</fullName>
    </submittedName>
</protein>
<dbReference type="Proteomes" id="UP001147746">
    <property type="component" value="Unassembled WGS sequence"/>
</dbReference>
<dbReference type="AlphaFoldDB" id="A0A9W9UCT3"/>
<keyword evidence="2" id="KW-1185">Reference proteome</keyword>
<comment type="caution">
    <text evidence="1">The sequence shown here is derived from an EMBL/GenBank/DDBJ whole genome shotgun (WGS) entry which is preliminary data.</text>
</comment>
<proteinExistence type="predicted"/>
<evidence type="ECO:0000313" key="2">
    <source>
        <dbReference type="Proteomes" id="UP001147746"/>
    </source>
</evidence>
<dbReference type="EMBL" id="JAPZBO010000001">
    <property type="protein sequence ID" value="KAJ5331832.1"/>
    <property type="molecule type" value="Genomic_DNA"/>
</dbReference>
<reference evidence="1" key="2">
    <citation type="journal article" date="2023" name="IMA Fungus">
        <title>Comparative genomic study of the Penicillium genus elucidates a diverse pangenome and 15 lateral gene transfer events.</title>
        <authorList>
            <person name="Petersen C."/>
            <person name="Sorensen T."/>
            <person name="Nielsen M.R."/>
            <person name="Sondergaard T.E."/>
            <person name="Sorensen J.L."/>
            <person name="Fitzpatrick D.A."/>
            <person name="Frisvad J.C."/>
            <person name="Nielsen K.L."/>
        </authorList>
    </citation>
    <scope>NUCLEOTIDE SEQUENCE</scope>
    <source>
        <strain evidence="1">IBT 21472</strain>
    </source>
</reference>